<dbReference type="InterPro" id="IPR011009">
    <property type="entry name" value="Kinase-like_dom_sf"/>
</dbReference>
<evidence type="ECO:0000256" key="7">
    <source>
        <dbReference type="ARBA" id="ARBA00047899"/>
    </source>
</evidence>
<proteinExistence type="inferred from homology"/>
<dbReference type="InterPro" id="IPR008271">
    <property type="entry name" value="Ser/Thr_kinase_AS"/>
</dbReference>
<dbReference type="Gene3D" id="3.30.200.20">
    <property type="entry name" value="Phosphorylase Kinase, domain 1"/>
    <property type="match status" value="1"/>
</dbReference>
<protein>
    <recommendedName>
        <fullName evidence="1">non-specific serine/threonine protein kinase</fullName>
        <ecNumber evidence="1">2.7.11.1</ecNumber>
    </recommendedName>
</protein>
<dbReference type="GO" id="GO:0007165">
    <property type="term" value="P:signal transduction"/>
    <property type="evidence" value="ECO:0007669"/>
    <property type="project" value="TreeGrafter"/>
</dbReference>
<dbReference type="InterPro" id="IPR017441">
    <property type="entry name" value="Protein_kinase_ATP_BS"/>
</dbReference>
<keyword evidence="13" id="KW-1185">Reference proteome</keyword>
<name>A0A1E4S9V5_CYBJN</name>
<comment type="catalytic activity">
    <reaction evidence="7">
        <text>L-threonyl-[protein] + ATP = O-phospho-L-threonyl-[protein] + ADP + H(+)</text>
        <dbReference type="Rhea" id="RHEA:46608"/>
        <dbReference type="Rhea" id="RHEA-COMP:11060"/>
        <dbReference type="Rhea" id="RHEA-COMP:11605"/>
        <dbReference type="ChEBI" id="CHEBI:15378"/>
        <dbReference type="ChEBI" id="CHEBI:30013"/>
        <dbReference type="ChEBI" id="CHEBI:30616"/>
        <dbReference type="ChEBI" id="CHEBI:61977"/>
        <dbReference type="ChEBI" id="CHEBI:456216"/>
        <dbReference type="EC" id="2.7.11.1"/>
    </reaction>
</comment>
<comment type="similarity">
    <text evidence="10">Belongs to the protein kinase superfamily.</text>
</comment>
<evidence type="ECO:0000256" key="4">
    <source>
        <dbReference type="ARBA" id="ARBA00022741"/>
    </source>
</evidence>
<dbReference type="EMBL" id="KV453925">
    <property type="protein sequence ID" value="ODV76274.1"/>
    <property type="molecule type" value="Genomic_DNA"/>
</dbReference>
<dbReference type="Gene3D" id="1.10.510.10">
    <property type="entry name" value="Transferase(Phosphotransferase) domain 1"/>
    <property type="match status" value="1"/>
</dbReference>
<evidence type="ECO:0000256" key="1">
    <source>
        <dbReference type="ARBA" id="ARBA00012513"/>
    </source>
</evidence>
<dbReference type="AlphaFoldDB" id="A0A1E4S9V5"/>
<dbReference type="STRING" id="983966.A0A1E4S9V5"/>
<evidence type="ECO:0000256" key="3">
    <source>
        <dbReference type="ARBA" id="ARBA00022679"/>
    </source>
</evidence>
<sequence>MTHTDITGSLINEYRIVKLIGSGAYGLVYQAQNTVTGQQVAIKCISKKSNPSVKKQSDYLTTLLAEHLLERDFSLQGLREMSLKRLSMADNIPCPFVREISIHLQVHQHPNVISIHKILDSQVAVFVVMDYYPEGDLFVNIVDRQVYARSSGLIKDVFIQLIDVISYCHSKGIYHCDIKPENIMCANKGSKVVIGDFGLAVKSKYIQSKTCIGSSYYMAPERLCTMNHSLTRLEYPACKGDIWSLGVILINFCCTRNPWMKACEKDATYSAFKKDPKILMEILDISEELWNILCDCFREEPEERISLFELRDRVLKCRSFTVAGPLSRCDSYEQDMDDALECAVPANESSVGSDGSLDLPMDHIIEYAQYLQTLSSVKNTAAGNYTQNQFVLDNNIMDNVSIMSNKSFNMNFA</sequence>
<evidence type="ECO:0000313" key="13">
    <source>
        <dbReference type="Proteomes" id="UP000094389"/>
    </source>
</evidence>
<keyword evidence="5 12" id="KW-0418">Kinase</keyword>
<evidence type="ECO:0000256" key="2">
    <source>
        <dbReference type="ARBA" id="ARBA00022527"/>
    </source>
</evidence>
<dbReference type="SMART" id="SM00220">
    <property type="entry name" value="S_TKc"/>
    <property type="match status" value="1"/>
</dbReference>
<keyword evidence="4 9" id="KW-0547">Nucleotide-binding</keyword>
<reference evidence="12 13" key="1">
    <citation type="journal article" date="2016" name="Proc. Natl. Acad. Sci. U.S.A.">
        <title>Comparative genomics of biotechnologically important yeasts.</title>
        <authorList>
            <person name="Riley R."/>
            <person name="Haridas S."/>
            <person name="Wolfe K.H."/>
            <person name="Lopes M.R."/>
            <person name="Hittinger C.T."/>
            <person name="Goeker M."/>
            <person name="Salamov A.A."/>
            <person name="Wisecaver J.H."/>
            <person name="Long T.M."/>
            <person name="Calvey C.H."/>
            <person name="Aerts A.L."/>
            <person name="Barry K.W."/>
            <person name="Choi C."/>
            <person name="Clum A."/>
            <person name="Coughlan A.Y."/>
            <person name="Deshpande S."/>
            <person name="Douglass A.P."/>
            <person name="Hanson S.J."/>
            <person name="Klenk H.-P."/>
            <person name="LaButti K.M."/>
            <person name="Lapidus A."/>
            <person name="Lindquist E.A."/>
            <person name="Lipzen A.M."/>
            <person name="Meier-Kolthoff J.P."/>
            <person name="Ohm R.A."/>
            <person name="Otillar R.P."/>
            <person name="Pangilinan J.L."/>
            <person name="Peng Y."/>
            <person name="Rokas A."/>
            <person name="Rosa C.A."/>
            <person name="Scheuner C."/>
            <person name="Sibirny A.A."/>
            <person name="Slot J.C."/>
            <person name="Stielow J.B."/>
            <person name="Sun H."/>
            <person name="Kurtzman C.P."/>
            <person name="Blackwell M."/>
            <person name="Grigoriev I.V."/>
            <person name="Jeffries T.W."/>
        </authorList>
    </citation>
    <scope>NUCLEOTIDE SEQUENCE [LARGE SCALE GENOMIC DNA]</scope>
    <source>
        <strain evidence="13">ATCC 18201 / CBS 1600 / BCRC 20928 / JCM 3617 / NBRC 0987 / NRRL Y-1542</strain>
    </source>
</reference>
<feature type="domain" description="Protein kinase" evidence="11">
    <location>
        <begin position="14"/>
        <end position="321"/>
    </location>
</feature>
<keyword evidence="6 9" id="KW-0067">ATP-binding</keyword>
<feature type="binding site" evidence="9">
    <location>
        <position position="43"/>
    </location>
    <ligand>
        <name>ATP</name>
        <dbReference type="ChEBI" id="CHEBI:30616"/>
    </ligand>
</feature>
<gene>
    <name evidence="12" type="ORF">CYBJADRAFT_121573</name>
</gene>
<keyword evidence="2 10" id="KW-0723">Serine/threonine-protein kinase</keyword>
<accession>A0A1E4S9V5</accession>
<evidence type="ECO:0000256" key="5">
    <source>
        <dbReference type="ARBA" id="ARBA00022777"/>
    </source>
</evidence>
<comment type="catalytic activity">
    <reaction evidence="8">
        <text>L-seryl-[protein] + ATP = O-phospho-L-seryl-[protein] + ADP + H(+)</text>
        <dbReference type="Rhea" id="RHEA:17989"/>
        <dbReference type="Rhea" id="RHEA-COMP:9863"/>
        <dbReference type="Rhea" id="RHEA-COMP:11604"/>
        <dbReference type="ChEBI" id="CHEBI:15378"/>
        <dbReference type="ChEBI" id="CHEBI:29999"/>
        <dbReference type="ChEBI" id="CHEBI:30616"/>
        <dbReference type="ChEBI" id="CHEBI:83421"/>
        <dbReference type="ChEBI" id="CHEBI:456216"/>
        <dbReference type="EC" id="2.7.11.1"/>
    </reaction>
</comment>
<dbReference type="PANTHER" id="PTHR43895:SF32">
    <property type="entry name" value="SERINE_THREONINE-PROTEIN KINASE CHK1"/>
    <property type="match status" value="1"/>
</dbReference>
<dbReference type="Pfam" id="PF00069">
    <property type="entry name" value="Pkinase"/>
    <property type="match status" value="1"/>
</dbReference>
<dbReference type="Proteomes" id="UP000094389">
    <property type="component" value="Unassembled WGS sequence"/>
</dbReference>
<evidence type="ECO:0000256" key="10">
    <source>
        <dbReference type="RuleBase" id="RU000304"/>
    </source>
</evidence>
<dbReference type="PANTHER" id="PTHR43895">
    <property type="entry name" value="CALCIUM/CALMODULIN-DEPENDENT PROTEIN KINASE KINASE-RELATED"/>
    <property type="match status" value="1"/>
</dbReference>
<dbReference type="InterPro" id="IPR000719">
    <property type="entry name" value="Prot_kinase_dom"/>
</dbReference>
<evidence type="ECO:0000313" key="12">
    <source>
        <dbReference type="EMBL" id="ODV76274.1"/>
    </source>
</evidence>
<evidence type="ECO:0000256" key="6">
    <source>
        <dbReference type="ARBA" id="ARBA00022840"/>
    </source>
</evidence>
<keyword evidence="3" id="KW-0808">Transferase</keyword>
<dbReference type="PROSITE" id="PS50011">
    <property type="entry name" value="PROTEIN_KINASE_DOM"/>
    <property type="match status" value="1"/>
</dbReference>
<dbReference type="PROSITE" id="PS00108">
    <property type="entry name" value="PROTEIN_KINASE_ST"/>
    <property type="match status" value="1"/>
</dbReference>
<dbReference type="OMA" id="CRINNYL"/>
<evidence type="ECO:0000256" key="9">
    <source>
        <dbReference type="PROSITE-ProRule" id="PRU10141"/>
    </source>
</evidence>
<dbReference type="GO" id="GO:0004674">
    <property type="term" value="F:protein serine/threonine kinase activity"/>
    <property type="evidence" value="ECO:0007669"/>
    <property type="project" value="UniProtKB-KW"/>
</dbReference>
<dbReference type="GeneID" id="30986759"/>
<dbReference type="PROSITE" id="PS00107">
    <property type="entry name" value="PROTEIN_KINASE_ATP"/>
    <property type="match status" value="1"/>
</dbReference>
<organism evidence="12 13">
    <name type="scientific">Cyberlindnera jadinii (strain ATCC 18201 / CBS 1600 / BCRC 20928 / JCM 3617 / NBRC 0987 / NRRL Y-1542)</name>
    <name type="common">Torula yeast</name>
    <name type="synonym">Candida utilis</name>
    <dbReference type="NCBI Taxonomy" id="983966"/>
    <lineage>
        <taxon>Eukaryota</taxon>
        <taxon>Fungi</taxon>
        <taxon>Dikarya</taxon>
        <taxon>Ascomycota</taxon>
        <taxon>Saccharomycotina</taxon>
        <taxon>Saccharomycetes</taxon>
        <taxon>Phaffomycetales</taxon>
        <taxon>Phaffomycetaceae</taxon>
        <taxon>Cyberlindnera</taxon>
    </lineage>
</organism>
<dbReference type="OrthoDB" id="541276at2759"/>
<dbReference type="GO" id="GO:0005524">
    <property type="term" value="F:ATP binding"/>
    <property type="evidence" value="ECO:0007669"/>
    <property type="project" value="UniProtKB-UniRule"/>
</dbReference>
<dbReference type="RefSeq" id="XP_020073313.1">
    <property type="nucleotide sequence ID" value="XM_020212363.1"/>
</dbReference>
<dbReference type="EC" id="2.7.11.1" evidence="1"/>
<dbReference type="SUPFAM" id="SSF56112">
    <property type="entry name" value="Protein kinase-like (PK-like)"/>
    <property type="match status" value="1"/>
</dbReference>
<evidence type="ECO:0000259" key="11">
    <source>
        <dbReference type="PROSITE" id="PS50011"/>
    </source>
</evidence>
<evidence type="ECO:0000256" key="8">
    <source>
        <dbReference type="ARBA" id="ARBA00048679"/>
    </source>
</evidence>